<dbReference type="EMBL" id="CP106878">
    <property type="protein sequence ID" value="WAA10309.1"/>
    <property type="molecule type" value="Genomic_DNA"/>
</dbReference>
<dbReference type="AlphaFoldDB" id="A0A9E8LVF0"/>
<reference evidence="3" key="1">
    <citation type="submission" date="2022-09" db="EMBL/GenBank/DDBJ databases">
        <title>Complete Genomes of Fervidibacillus albus and Fervidibacillus halotolerans isolated from tidal flat sediments.</title>
        <authorList>
            <person name="Kwon K.K."/>
            <person name="Yang S.-H."/>
            <person name="Park M.J."/>
            <person name="Oh H.-M."/>
        </authorList>
    </citation>
    <scope>NUCLEOTIDE SEQUENCE</scope>
    <source>
        <strain evidence="3">MEBiC13591</strain>
    </source>
</reference>
<organism evidence="3 4">
    <name type="scientific">Fervidibacillus albus</name>
    <dbReference type="NCBI Taxonomy" id="2980026"/>
    <lineage>
        <taxon>Bacteria</taxon>
        <taxon>Bacillati</taxon>
        <taxon>Bacillota</taxon>
        <taxon>Bacilli</taxon>
        <taxon>Bacillales</taxon>
        <taxon>Bacillaceae</taxon>
        <taxon>Fervidibacillus</taxon>
    </lineage>
</organism>
<evidence type="ECO:0000313" key="3">
    <source>
        <dbReference type="EMBL" id="WAA10309.1"/>
    </source>
</evidence>
<dbReference type="InterPro" id="IPR034829">
    <property type="entry name" value="DnaD-like_sf"/>
</dbReference>
<gene>
    <name evidence="3" type="ORF">OE104_02950</name>
</gene>
<sequence>MEKLLNRFIEYGKILYDEKTKEIMLLNWIKYNWIGSSKVLSLLEKELNSVKNKEFVKIFLSNCKAYGYRIDSLLALYEEKTLEENNKSSNDKGSIPYEYPKHTVSIDLGEEREREEEREIEIEQQQELEREEVAEIVRFWDDNGFGYNNITGKKKLLSWLENKIFPKPKEMILKAMEIACVNNKRRLSYVEGILRNWENESILTVEEIAQKRERPKNKHDPRKDRF</sequence>
<dbReference type="KEGG" id="faf:OE104_02950"/>
<name>A0A9E8LVF0_9BACI</name>
<evidence type="ECO:0000313" key="4">
    <source>
        <dbReference type="Proteomes" id="UP001164718"/>
    </source>
</evidence>
<feature type="domain" description="DnaB/C C-terminal" evidence="2">
    <location>
        <begin position="153"/>
        <end position="210"/>
    </location>
</feature>
<comment type="similarity">
    <text evidence="1">Belongs to the DnaB/DnaD family.</text>
</comment>
<dbReference type="InterPro" id="IPR006343">
    <property type="entry name" value="DnaB/C_C"/>
</dbReference>
<dbReference type="InterPro" id="IPR053162">
    <property type="entry name" value="DnaD"/>
</dbReference>
<dbReference type="PANTHER" id="PTHR37293">
    <property type="entry name" value="PHAGE REPLICATION PROTEIN-RELATED"/>
    <property type="match status" value="1"/>
</dbReference>
<accession>A0A9E8LVF0</accession>
<proteinExistence type="inferred from homology"/>
<evidence type="ECO:0000259" key="2">
    <source>
        <dbReference type="Pfam" id="PF07261"/>
    </source>
</evidence>
<dbReference type="Pfam" id="PF07261">
    <property type="entry name" value="DnaB_2"/>
    <property type="match status" value="1"/>
</dbReference>
<dbReference type="PANTHER" id="PTHR37293:SF5">
    <property type="entry name" value="DNA REPLICATION PROTEIN"/>
    <property type="match status" value="1"/>
</dbReference>
<dbReference type="RefSeq" id="WP_275418093.1">
    <property type="nucleotide sequence ID" value="NZ_CP106878.1"/>
</dbReference>
<dbReference type="Proteomes" id="UP001164718">
    <property type="component" value="Chromosome"/>
</dbReference>
<dbReference type="Gene3D" id="1.10.10.630">
    <property type="entry name" value="DnaD domain-like"/>
    <property type="match status" value="1"/>
</dbReference>
<keyword evidence="4" id="KW-1185">Reference proteome</keyword>
<dbReference type="NCBIfam" id="TIGR01446">
    <property type="entry name" value="DnaD_dom"/>
    <property type="match status" value="1"/>
</dbReference>
<protein>
    <submittedName>
        <fullName evidence="3">DnaD domain protein</fullName>
    </submittedName>
</protein>
<evidence type="ECO:0000256" key="1">
    <source>
        <dbReference type="ARBA" id="ARBA00093462"/>
    </source>
</evidence>
<dbReference type="SUPFAM" id="SSF158499">
    <property type="entry name" value="DnaD domain-like"/>
    <property type="match status" value="1"/>
</dbReference>